<reference evidence="2 3" key="1">
    <citation type="submission" date="2015-01" db="EMBL/GenBank/DDBJ databases">
        <title>Evolution of Trichinella species and genotypes.</title>
        <authorList>
            <person name="Korhonen P.K."/>
            <person name="Edoardo P."/>
            <person name="Giuseppe L.R."/>
            <person name="Gasser R.B."/>
        </authorList>
    </citation>
    <scope>NUCLEOTIDE SEQUENCE [LARGE SCALE GENOMIC DNA]</scope>
    <source>
        <strain evidence="2">ISS37</strain>
    </source>
</reference>
<keyword evidence="1" id="KW-0472">Membrane</keyword>
<evidence type="ECO:0000256" key="1">
    <source>
        <dbReference type="SAM" id="Phobius"/>
    </source>
</evidence>
<comment type="caution">
    <text evidence="2">The sequence shown here is derived from an EMBL/GenBank/DDBJ whole genome shotgun (WGS) entry which is preliminary data.</text>
</comment>
<feature type="transmembrane region" description="Helical" evidence="1">
    <location>
        <begin position="256"/>
        <end position="277"/>
    </location>
</feature>
<dbReference type="OrthoDB" id="5917906at2759"/>
<dbReference type="AlphaFoldDB" id="A0A0V0RIJ3"/>
<sequence length="313" mass="36178">MIGKIIHSLFFLTTGGIIPILLNLLLVRLILKIKLKQPNLRLMAALGLSNIVHGLGCVFYHVRLTGYLESLNRTVTTRACMFHAPHITLFLLSNDMFTYSVFLICIERLFAFHASEKYVKVFSANRLNILFIFFAIFIFAKVLFYWWIAFSRTDVQISNSCSFKETFGLYYYSSLLSANLAFGWITVILYIFLLVSSRIRKSTRFAKMGRFRMDRETSMTKSVLVVLLSSILFQIFPSTLNLCKLWSKKENPLLYHAIIISLQNFNLNFTAIIYMIIHPGLRQELKEWHPCRFRGTAVSPEQYNVGVYIGNGK</sequence>
<dbReference type="Proteomes" id="UP000054630">
    <property type="component" value="Unassembled WGS sequence"/>
</dbReference>
<evidence type="ECO:0008006" key="4">
    <source>
        <dbReference type="Google" id="ProtNLM"/>
    </source>
</evidence>
<keyword evidence="1" id="KW-1133">Transmembrane helix</keyword>
<evidence type="ECO:0000313" key="2">
    <source>
        <dbReference type="EMBL" id="KRX14302.1"/>
    </source>
</evidence>
<evidence type="ECO:0000313" key="3">
    <source>
        <dbReference type="Proteomes" id="UP000054630"/>
    </source>
</evidence>
<gene>
    <name evidence="2" type="ORF">T07_9679</name>
</gene>
<accession>A0A0V0RIJ3</accession>
<feature type="transmembrane region" description="Helical" evidence="1">
    <location>
        <begin position="42"/>
        <end position="62"/>
    </location>
</feature>
<protein>
    <recommendedName>
        <fullName evidence="4">G-protein coupled receptors family 1 profile domain-containing protein</fullName>
    </recommendedName>
</protein>
<organism evidence="2 3">
    <name type="scientific">Trichinella nelsoni</name>
    <dbReference type="NCBI Taxonomy" id="6336"/>
    <lineage>
        <taxon>Eukaryota</taxon>
        <taxon>Metazoa</taxon>
        <taxon>Ecdysozoa</taxon>
        <taxon>Nematoda</taxon>
        <taxon>Enoplea</taxon>
        <taxon>Dorylaimia</taxon>
        <taxon>Trichinellida</taxon>
        <taxon>Trichinellidae</taxon>
        <taxon>Trichinella</taxon>
    </lineage>
</organism>
<keyword evidence="3" id="KW-1185">Reference proteome</keyword>
<proteinExistence type="predicted"/>
<dbReference type="Gene3D" id="1.20.1070.10">
    <property type="entry name" value="Rhodopsin 7-helix transmembrane proteins"/>
    <property type="match status" value="1"/>
</dbReference>
<dbReference type="EMBL" id="JYDL01000164">
    <property type="protein sequence ID" value="KRX14302.1"/>
    <property type="molecule type" value="Genomic_DNA"/>
</dbReference>
<name>A0A0V0RIJ3_9BILA</name>
<feature type="transmembrane region" description="Helical" evidence="1">
    <location>
        <begin position="82"/>
        <end position="106"/>
    </location>
</feature>
<feature type="transmembrane region" description="Helical" evidence="1">
    <location>
        <begin position="6"/>
        <end position="30"/>
    </location>
</feature>
<keyword evidence="1" id="KW-0812">Transmembrane</keyword>
<feature type="transmembrane region" description="Helical" evidence="1">
    <location>
        <begin position="218"/>
        <end position="236"/>
    </location>
</feature>
<feature type="transmembrane region" description="Helical" evidence="1">
    <location>
        <begin position="169"/>
        <end position="197"/>
    </location>
</feature>
<feature type="transmembrane region" description="Helical" evidence="1">
    <location>
        <begin position="127"/>
        <end position="149"/>
    </location>
</feature>
<dbReference type="SUPFAM" id="SSF81321">
    <property type="entry name" value="Family A G protein-coupled receptor-like"/>
    <property type="match status" value="1"/>
</dbReference>